<protein>
    <submittedName>
        <fullName evidence="2">Inositol hexakisphosphate-domain-containing protein</fullName>
    </submittedName>
</protein>
<feature type="compositionally biased region" description="Low complexity" evidence="1">
    <location>
        <begin position="966"/>
        <end position="975"/>
    </location>
</feature>
<dbReference type="InterPro" id="IPR029021">
    <property type="entry name" value="Prot-tyrosine_phosphatase-like"/>
</dbReference>
<dbReference type="EMBL" id="JAIXMP010000009">
    <property type="protein sequence ID" value="KAI9267887.1"/>
    <property type="molecule type" value="Genomic_DNA"/>
</dbReference>
<dbReference type="InterPro" id="IPR050561">
    <property type="entry name" value="PTP"/>
</dbReference>
<sequence>MSISPKNIASSPPSTSTSSSLASSPTAANERKGIYSTSPRTRSFVPQRIADKVDTSPRRTSVSSTRMSEASFSARSSPIISGSPPISNHKNQIMSTVYTDRVSLRNHEPMILAGTASSATTTITRPSHDPRSYLDKVTKLVKTRSGSVLSRNTILKMDHFPSGTNTKLDFHLQGAPNFRVAELGVYGVAQPTVVGLSTILALLNCHPESKYEASCTWFSTREEPLVYINGCPYVLRDYADPLQNMFAFRGMNSTRLEKVEERLKRDVVDEKNKDGGLLLVHQELPDGTIVPCYIAADEVQTPQEVFMAFRNKGYRTNYYRIPITLDQSPEDNYFDEYVRVIKTLKPTDPLIFNCGMGAVRTTVGIIIAQIIRRVQLLKLGQPDPFPVPGYEILVNAENEESDVISSVFSPDLARGLEEANNVTNQNRALLRVVDLLERAPVKKSASGSLIEWVLNCGKLIESLKEAIMGNYRCIISLASVLDDGTYCKKLLDQVIDGSDVIINLRDDILLNRIRHSTQSNMDDVYLSKALSGLQRYFFLLCFTAYITETPREENFEKRFSSWVKERSEVWSMLEHMRRKGPQLYQFRPVDDLRELTGGTSTSGTVSVHKLRRGWSGSAQSMFEMIGAGAQSGEVAGEVEDFILKARAGAVLTSQTILKVDFWPIGHLINGDQDETSRTPSSLIANPFSSDTSSNHHQKHHTFIIDGASHFRRVDSTHIYGVAQPTAVGISEVFHQLLQDRPKNKKILWINLREEPIIYINGIPYVLRDRHFSLRNLRTYKGITSDRLEQLEKRLQEDIIREIKMEINTNEGKILLHGENSEGKIERRWIEVDPADVLTVQEVMRVEEERVYQELNEGVPIEYPLDDDIHTKKFLDYHRVPITAERPPQCNDFDDLRKYITGEGIDLSNTAIIMNCQVGSGRSALGTVIATLLTRWLRVSDDNKTPSLIPTPSSSSLGHPNNDTPVSISSGSNASSIKSGNVERLNYQIINSLLRVIKNGIENKNIVDDAIDICGDPTNLRTVIEQTHIAMDNAEDETQRRKILKRGIVWLERYFFLICFQAYLDDTRPSIVDETESFEAWMKRHPEIKTIHHELRKEDKSLITPVGELSLGDGVALTSEIVDTVNKRHGQVLAKHTILKHDAFPGCQKASLPEKVGDAYNFRRVEVRMIKNAVKEGSPASLIKSGLNADLERAEEDDPSAPFICGCAMPSKEAIKAVLNHLNAGPGGKRRILWTCLREEPVLYVKNKPYVLRLYNEPIKNLETTGIARERVEDMEKRMQLDAREELCEKGGRLLLHDETDERGAIDLVAKFYTVNKEQVETPSEVFQSIVDEGYRVDYLRIPITDEQAPIPDVFDQLIRRVQDANAGVDVLFNCQMGRGRTTTGMVTASLMSMVLKNGPIMDLISSREIMDSPPLSETMADPNNNTTSSGATHYNDESYEERERYQNGEYKIVLQLVSVLTYGKRAKKLTDRAINMCDHMQNLRTAVYDFKLRLEAIEDRSSKKYKETRLVAQNYLVRYFYLIVFANYLLEEMGTLSLSSSSCQEETIVDDEARKITTFKEWLKGRREISNIIHLQSFDLS</sequence>
<dbReference type="SMART" id="SM01301">
    <property type="entry name" value="PTPlike_phytase"/>
    <property type="match status" value="3"/>
</dbReference>
<keyword evidence="3" id="KW-1185">Reference proteome</keyword>
<feature type="compositionally biased region" description="Low complexity" evidence="1">
    <location>
        <begin position="944"/>
        <end position="956"/>
    </location>
</feature>
<feature type="region of interest" description="Disordered" evidence="1">
    <location>
        <begin position="943"/>
        <end position="975"/>
    </location>
</feature>
<dbReference type="SUPFAM" id="SSF52799">
    <property type="entry name" value="(Phosphotyrosine protein) phosphatases II"/>
    <property type="match status" value="3"/>
</dbReference>
<comment type="caution">
    <text evidence="2">The sequence shown here is derived from an EMBL/GenBank/DDBJ whole genome shotgun (WGS) entry which is preliminary data.</text>
</comment>
<dbReference type="Pfam" id="PF14566">
    <property type="entry name" value="PTPlike_phytase"/>
    <property type="match status" value="3"/>
</dbReference>
<accession>A0AAD5K3D0</accession>
<evidence type="ECO:0000313" key="3">
    <source>
        <dbReference type="Proteomes" id="UP001209540"/>
    </source>
</evidence>
<reference evidence="2" key="2">
    <citation type="submission" date="2023-02" db="EMBL/GenBank/DDBJ databases">
        <authorList>
            <consortium name="DOE Joint Genome Institute"/>
            <person name="Mondo S.J."/>
            <person name="Chang Y."/>
            <person name="Wang Y."/>
            <person name="Ahrendt S."/>
            <person name="Andreopoulos W."/>
            <person name="Barry K."/>
            <person name="Beard J."/>
            <person name="Benny G.L."/>
            <person name="Blankenship S."/>
            <person name="Bonito G."/>
            <person name="Cuomo C."/>
            <person name="Desiro A."/>
            <person name="Gervers K.A."/>
            <person name="Hundley H."/>
            <person name="Kuo A."/>
            <person name="LaButti K."/>
            <person name="Lang B.F."/>
            <person name="Lipzen A."/>
            <person name="O'Donnell K."/>
            <person name="Pangilinan J."/>
            <person name="Reynolds N."/>
            <person name="Sandor L."/>
            <person name="Smith M.W."/>
            <person name="Tsang A."/>
            <person name="Grigoriev I.V."/>
            <person name="Stajich J.E."/>
            <person name="Spatafora J.W."/>
        </authorList>
    </citation>
    <scope>NUCLEOTIDE SEQUENCE</scope>
    <source>
        <strain evidence="2">RSA 2281</strain>
    </source>
</reference>
<reference evidence="2" key="1">
    <citation type="journal article" date="2022" name="IScience">
        <title>Evolution of zygomycete secretomes and the origins of terrestrial fungal ecologies.</title>
        <authorList>
            <person name="Chang Y."/>
            <person name="Wang Y."/>
            <person name="Mondo S."/>
            <person name="Ahrendt S."/>
            <person name="Andreopoulos W."/>
            <person name="Barry K."/>
            <person name="Beard J."/>
            <person name="Benny G.L."/>
            <person name="Blankenship S."/>
            <person name="Bonito G."/>
            <person name="Cuomo C."/>
            <person name="Desiro A."/>
            <person name="Gervers K.A."/>
            <person name="Hundley H."/>
            <person name="Kuo A."/>
            <person name="LaButti K."/>
            <person name="Lang B.F."/>
            <person name="Lipzen A."/>
            <person name="O'Donnell K."/>
            <person name="Pangilinan J."/>
            <person name="Reynolds N."/>
            <person name="Sandor L."/>
            <person name="Smith M.E."/>
            <person name="Tsang A."/>
            <person name="Grigoriev I.V."/>
            <person name="Stajich J.E."/>
            <person name="Spatafora J.W."/>
        </authorList>
    </citation>
    <scope>NUCLEOTIDE SEQUENCE</scope>
    <source>
        <strain evidence="2">RSA 2281</strain>
    </source>
</reference>
<dbReference type="Gene3D" id="3.90.190.10">
    <property type="entry name" value="Protein tyrosine phosphatase superfamily"/>
    <property type="match status" value="3"/>
</dbReference>
<organism evidence="2 3">
    <name type="scientific">Phascolomyces articulosus</name>
    <dbReference type="NCBI Taxonomy" id="60185"/>
    <lineage>
        <taxon>Eukaryota</taxon>
        <taxon>Fungi</taxon>
        <taxon>Fungi incertae sedis</taxon>
        <taxon>Mucoromycota</taxon>
        <taxon>Mucoromycotina</taxon>
        <taxon>Mucoromycetes</taxon>
        <taxon>Mucorales</taxon>
        <taxon>Lichtheimiaceae</taxon>
        <taxon>Phascolomyces</taxon>
    </lineage>
</organism>
<gene>
    <name evidence="2" type="ORF">BDA99DRAFT_479506</name>
</gene>
<evidence type="ECO:0000313" key="2">
    <source>
        <dbReference type="EMBL" id="KAI9267887.1"/>
    </source>
</evidence>
<proteinExistence type="predicted"/>
<feature type="compositionally biased region" description="Low complexity" evidence="1">
    <location>
        <begin position="9"/>
        <end position="28"/>
    </location>
</feature>
<feature type="compositionally biased region" description="Low complexity" evidence="1">
    <location>
        <begin position="58"/>
        <end position="87"/>
    </location>
</feature>
<dbReference type="Proteomes" id="UP001209540">
    <property type="component" value="Unassembled WGS sequence"/>
</dbReference>
<feature type="region of interest" description="Disordered" evidence="1">
    <location>
        <begin position="1"/>
        <end position="88"/>
    </location>
</feature>
<name>A0AAD5K3D0_9FUNG</name>
<dbReference type="PANTHER" id="PTHR23339">
    <property type="entry name" value="TYROSINE SPECIFIC PROTEIN PHOSPHATASE AND DUAL SPECIFICITY PROTEIN PHOSPHATASE"/>
    <property type="match status" value="1"/>
</dbReference>
<evidence type="ECO:0000256" key="1">
    <source>
        <dbReference type="SAM" id="MobiDB-lite"/>
    </source>
</evidence>